<feature type="non-terminal residue" evidence="1">
    <location>
        <position position="87"/>
    </location>
</feature>
<name>A0A9N9HSY2_FUNMO</name>
<comment type="caution">
    <text evidence="1">The sequence shown here is derived from an EMBL/GenBank/DDBJ whole genome shotgun (WGS) entry which is preliminary data.</text>
</comment>
<sequence>VSPKRRQVISSIIDNSEACTTLEDEISQPNSEPLASKNHNIYLMDIRNFTVSGTLGAVMILAAVEIDNVGKIEDIEQHNLPGQAFPL</sequence>
<keyword evidence="2" id="KW-1185">Reference proteome</keyword>
<evidence type="ECO:0000313" key="1">
    <source>
        <dbReference type="EMBL" id="CAG8704508.1"/>
    </source>
</evidence>
<protein>
    <submittedName>
        <fullName evidence="1">9135_t:CDS:1</fullName>
    </submittedName>
</protein>
<accession>A0A9N9HSY2</accession>
<organism evidence="1 2">
    <name type="scientific">Funneliformis mosseae</name>
    <name type="common">Endomycorrhizal fungus</name>
    <name type="synonym">Glomus mosseae</name>
    <dbReference type="NCBI Taxonomy" id="27381"/>
    <lineage>
        <taxon>Eukaryota</taxon>
        <taxon>Fungi</taxon>
        <taxon>Fungi incertae sedis</taxon>
        <taxon>Mucoromycota</taxon>
        <taxon>Glomeromycotina</taxon>
        <taxon>Glomeromycetes</taxon>
        <taxon>Glomerales</taxon>
        <taxon>Glomeraceae</taxon>
        <taxon>Funneliformis</taxon>
    </lineage>
</organism>
<gene>
    <name evidence="1" type="ORF">FMOSSE_LOCUS13976</name>
</gene>
<reference evidence="1" key="1">
    <citation type="submission" date="2021-06" db="EMBL/GenBank/DDBJ databases">
        <authorList>
            <person name="Kallberg Y."/>
            <person name="Tangrot J."/>
            <person name="Rosling A."/>
        </authorList>
    </citation>
    <scope>NUCLEOTIDE SEQUENCE</scope>
    <source>
        <strain evidence="1">87-6 pot B 2015</strain>
    </source>
</reference>
<dbReference type="Proteomes" id="UP000789375">
    <property type="component" value="Unassembled WGS sequence"/>
</dbReference>
<proteinExistence type="predicted"/>
<dbReference type="AlphaFoldDB" id="A0A9N9HSY2"/>
<evidence type="ECO:0000313" key="2">
    <source>
        <dbReference type="Proteomes" id="UP000789375"/>
    </source>
</evidence>
<dbReference type="EMBL" id="CAJVPP010009425">
    <property type="protein sequence ID" value="CAG8704508.1"/>
    <property type="molecule type" value="Genomic_DNA"/>
</dbReference>